<name>A0A6P4CAJ9_ARADU</name>
<dbReference type="RefSeq" id="XP_015947322.1">
    <property type="nucleotide sequence ID" value="XM_016091836.1"/>
</dbReference>
<dbReference type="AlphaFoldDB" id="A0A6P4CAJ9"/>
<feature type="compositionally biased region" description="Acidic residues" evidence="1">
    <location>
        <begin position="252"/>
        <end position="266"/>
    </location>
</feature>
<feature type="region of interest" description="Disordered" evidence="1">
    <location>
        <begin position="246"/>
        <end position="266"/>
    </location>
</feature>
<accession>A0A6P4CAJ9</accession>
<organism evidence="2 3">
    <name type="scientific">Arachis duranensis</name>
    <name type="common">Wild peanut</name>
    <dbReference type="NCBI Taxonomy" id="130453"/>
    <lineage>
        <taxon>Eukaryota</taxon>
        <taxon>Viridiplantae</taxon>
        <taxon>Streptophyta</taxon>
        <taxon>Embryophyta</taxon>
        <taxon>Tracheophyta</taxon>
        <taxon>Spermatophyta</taxon>
        <taxon>Magnoliopsida</taxon>
        <taxon>eudicotyledons</taxon>
        <taxon>Gunneridae</taxon>
        <taxon>Pentapetalae</taxon>
        <taxon>rosids</taxon>
        <taxon>fabids</taxon>
        <taxon>Fabales</taxon>
        <taxon>Fabaceae</taxon>
        <taxon>Papilionoideae</taxon>
        <taxon>50 kb inversion clade</taxon>
        <taxon>dalbergioids sensu lato</taxon>
        <taxon>Dalbergieae</taxon>
        <taxon>Pterocarpus clade</taxon>
        <taxon>Arachis</taxon>
    </lineage>
</organism>
<reference evidence="3" key="1">
    <citation type="submission" date="2025-08" db="UniProtKB">
        <authorList>
            <consortium name="RefSeq"/>
        </authorList>
    </citation>
    <scope>IDENTIFICATION</scope>
    <source>
        <tissue evidence="3">Whole plant</tissue>
    </source>
</reference>
<protein>
    <submittedName>
        <fullName evidence="3">Uncharacterized protein LOC107472304</fullName>
    </submittedName>
</protein>
<feature type="compositionally biased region" description="Low complexity" evidence="1">
    <location>
        <begin position="73"/>
        <end position="88"/>
    </location>
</feature>
<sequence length="266" mass="29394">MRKKVVHQKPPREKLLIFPSKPKPSTRSRDQTFTPSLSPPTSPPHTNPMARTKTTPRYPSPTKPTPPPKEPPSKSSSSKPSSSKGKGPVAAKEPVPESTQPKPRSVPTHPQRGQPCISLKSVEEPDIDPFVKGRDIVLNNETISDSLKYTDVGACAYASVIDDDDESVPEDSPPPSTEGTSVSTRQNSTLFGVVKNVIQEFFSQSNHMIVMSKEHRKLASKYENFLRKSRERVAIFMKFIDNLQADENAVTDTEEENSSEEDGSDV</sequence>
<feature type="region of interest" description="Disordered" evidence="1">
    <location>
        <begin position="1"/>
        <end position="121"/>
    </location>
</feature>
<dbReference type="KEGG" id="adu:107472304"/>
<feature type="region of interest" description="Disordered" evidence="1">
    <location>
        <begin position="160"/>
        <end position="184"/>
    </location>
</feature>
<gene>
    <name evidence="3" type="primary">LOC107472304</name>
</gene>
<dbReference type="GeneID" id="107472304"/>
<feature type="compositionally biased region" description="Pro residues" evidence="1">
    <location>
        <begin position="37"/>
        <end position="46"/>
    </location>
</feature>
<keyword evidence="2" id="KW-1185">Reference proteome</keyword>
<dbReference type="Proteomes" id="UP000515211">
    <property type="component" value="Unplaced"/>
</dbReference>
<evidence type="ECO:0000313" key="2">
    <source>
        <dbReference type="Proteomes" id="UP000515211"/>
    </source>
</evidence>
<evidence type="ECO:0000256" key="1">
    <source>
        <dbReference type="SAM" id="MobiDB-lite"/>
    </source>
</evidence>
<proteinExistence type="predicted"/>
<evidence type="ECO:0000313" key="3">
    <source>
        <dbReference type="RefSeq" id="XP_015947322.1"/>
    </source>
</evidence>
<feature type="compositionally biased region" description="Pro residues" evidence="1">
    <location>
        <begin position="58"/>
        <end position="70"/>
    </location>
</feature>